<dbReference type="OrthoDB" id="7392499at2759"/>
<dbReference type="AlphaFoldDB" id="A0A1Y1W2F1"/>
<comment type="caution">
    <text evidence="1">The sequence shown here is derived from an EMBL/GenBank/DDBJ whole genome shotgun (WGS) entry which is preliminary data.</text>
</comment>
<feature type="non-terminal residue" evidence="1">
    <location>
        <position position="1"/>
    </location>
</feature>
<dbReference type="RefSeq" id="XP_040741246.1">
    <property type="nucleotide sequence ID" value="XM_040884269.1"/>
</dbReference>
<feature type="non-terminal residue" evidence="1">
    <location>
        <position position="63"/>
    </location>
</feature>
<dbReference type="Proteomes" id="UP000193922">
    <property type="component" value="Unassembled WGS sequence"/>
</dbReference>
<protein>
    <submittedName>
        <fullName evidence="1">Uncharacterized protein</fullName>
    </submittedName>
</protein>
<gene>
    <name evidence="1" type="ORF">DL89DRAFT_214468</name>
</gene>
<dbReference type="GeneID" id="63800917"/>
<sequence length="63" mass="7262">HFLTHIPQPMHSSSEMTEILDEGQTSMHSLPILLTGHTRLHSCRHFLGRHLSALTIAIRWFFS</sequence>
<evidence type="ECO:0000313" key="1">
    <source>
        <dbReference type="EMBL" id="ORX67324.1"/>
    </source>
</evidence>
<keyword evidence="2" id="KW-1185">Reference proteome</keyword>
<organism evidence="1 2">
    <name type="scientific">Linderina pennispora</name>
    <dbReference type="NCBI Taxonomy" id="61395"/>
    <lineage>
        <taxon>Eukaryota</taxon>
        <taxon>Fungi</taxon>
        <taxon>Fungi incertae sedis</taxon>
        <taxon>Zoopagomycota</taxon>
        <taxon>Kickxellomycotina</taxon>
        <taxon>Kickxellomycetes</taxon>
        <taxon>Kickxellales</taxon>
        <taxon>Kickxellaceae</taxon>
        <taxon>Linderina</taxon>
    </lineage>
</organism>
<name>A0A1Y1W2F1_9FUNG</name>
<dbReference type="EMBL" id="MCFD01000013">
    <property type="protein sequence ID" value="ORX67324.1"/>
    <property type="molecule type" value="Genomic_DNA"/>
</dbReference>
<evidence type="ECO:0000313" key="2">
    <source>
        <dbReference type="Proteomes" id="UP000193922"/>
    </source>
</evidence>
<accession>A0A1Y1W2F1</accession>
<reference evidence="1 2" key="1">
    <citation type="submission" date="2016-07" db="EMBL/GenBank/DDBJ databases">
        <title>Pervasive Adenine N6-methylation of Active Genes in Fungi.</title>
        <authorList>
            <consortium name="DOE Joint Genome Institute"/>
            <person name="Mondo S.J."/>
            <person name="Dannebaum R.O."/>
            <person name="Kuo R.C."/>
            <person name="Labutti K."/>
            <person name="Haridas S."/>
            <person name="Kuo A."/>
            <person name="Salamov A."/>
            <person name="Ahrendt S.R."/>
            <person name="Lipzen A."/>
            <person name="Sullivan W."/>
            <person name="Andreopoulos W.B."/>
            <person name="Clum A."/>
            <person name="Lindquist E."/>
            <person name="Daum C."/>
            <person name="Ramamoorthy G.K."/>
            <person name="Gryganskyi A."/>
            <person name="Culley D."/>
            <person name="Magnuson J.K."/>
            <person name="James T.Y."/>
            <person name="O'Malley M.A."/>
            <person name="Stajich J.E."/>
            <person name="Spatafora J.W."/>
            <person name="Visel A."/>
            <person name="Grigoriev I.V."/>
        </authorList>
    </citation>
    <scope>NUCLEOTIDE SEQUENCE [LARGE SCALE GENOMIC DNA]</scope>
    <source>
        <strain evidence="1 2">ATCC 12442</strain>
    </source>
</reference>
<proteinExistence type="predicted"/>